<evidence type="ECO:0000313" key="5">
    <source>
        <dbReference type="Proteomes" id="UP000604046"/>
    </source>
</evidence>
<dbReference type="PANTHER" id="PTHR24198:SF165">
    <property type="entry name" value="ANKYRIN REPEAT-CONTAINING PROTEIN-RELATED"/>
    <property type="match status" value="1"/>
</dbReference>
<keyword evidence="1" id="KW-0677">Repeat</keyword>
<dbReference type="PROSITE" id="PS50088">
    <property type="entry name" value="ANK_REPEAT"/>
    <property type="match status" value="1"/>
</dbReference>
<evidence type="ECO:0000256" key="3">
    <source>
        <dbReference type="PROSITE-ProRule" id="PRU00023"/>
    </source>
</evidence>
<comment type="caution">
    <text evidence="4">The sequence shown here is derived from an EMBL/GenBank/DDBJ whole genome shotgun (WGS) entry which is preliminary data.</text>
</comment>
<dbReference type="Gene3D" id="1.25.40.20">
    <property type="entry name" value="Ankyrin repeat-containing domain"/>
    <property type="match status" value="2"/>
</dbReference>
<protein>
    <submittedName>
        <fullName evidence="4">Uncharacterized protein</fullName>
    </submittedName>
</protein>
<dbReference type="PROSITE" id="PS50297">
    <property type="entry name" value="ANK_REP_REGION"/>
    <property type="match status" value="1"/>
</dbReference>
<dbReference type="PRINTS" id="PR01415">
    <property type="entry name" value="ANKYRIN"/>
</dbReference>
<evidence type="ECO:0000313" key="4">
    <source>
        <dbReference type="EMBL" id="CAE7389898.1"/>
    </source>
</evidence>
<organism evidence="4 5">
    <name type="scientific">Symbiodinium natans</name>
    <dbReference type="NCBI Taxonomy" id="878477"/>
    <lineage>
        <taxon>Eukaryota</taxon>
        <taxon>Sar</taxon>
        <taxon>Alveolata</taxon>
        <taxon>Dinophyceae</taxon>
        <taxon>Suessiales</taxon>
        <taxon>Symbiodiniaceae</taxon>
        <taxon>Symbiodinium</taxon>
    </lineage>
</organism>
<dbReference type="InterPro" id="IPR036770">
    <property type="entry name" value="Ankyrin_rpt-contain_sf"/>
</dbReference>
<feature type="repeat" description="ANK" evidence="3">
    <location>
        <begin position="274"/>
        <end position="306"/>
    </location>
</feature>
<proteinExistence type="predicted"/>
<dbReference type="AlphaFoldDB" id="A0A812Q348"/>
<gene>
    <name evidence="4" type="ORF">SNAT2548_LOCUS21252</name>
</gene>
<keyword evidence="5" id="KW-1185">Reference proteome</keyword>
<dbReference type="Pfam" id="PF00023">
    <property type="entry name" value="Ank"/>
    <property type="match status" value="1"/>
</dbReference>
<dbReference type="InterPro" id="IPR002110">
    <property type="entry name" value="Ankyrin_rpt"/>
</dbReference>
<dbReference type="Proteomes" id="UP000604046">
    <property type="component" value="Unassembled WGS sequence"/>
</dbReference>
<name>A0A812Q348_9DINO</name>
<evidence type="ECO:0000256" key="2">
    <source>
        <dbReference type="ARBA" id="ARBA00023043"/>
    </source>
</evidence>
<sequence>MGNAGFVSHQWVDEQHPDPEFKQMRVLQDALKCLLQSSGSIPVDLMTENAVQNAKGISFREFQSRPLFLWYDYISVPQMRLSSLYASGADVRSEQARAINSIPAYIAKCRYFFALCPVIDCPLQGRVMNAMSWARRGWCRVERASRELSKHDTWFLVQTSTSLELVGTAFSFVTGSVGEGAFTVASDRAKLGPVMQTIVRQKLRLSLQEGDLPGYRRHLNLQAVHLRDLGVEHVKVADLGLHFEADVEDVCAGDVVASFLQQNGLAAVTAKDAAGWWPLHYAALSGNVEVLRGLLSQRADVNRRTSKSEPKLGLPPWVSALDLVVFYKHNDAAQLLIAARARLQGGFLPAMQYAAAADNAEGIRLLCVAGGDALGRNLFGSTTLDSAAAFGARGALEELLSRARPSRNDICLALQAAMLHRGGSAEMVQLLIDRRADVNFQVDIRRDLNRFSRLVTAANTLQHRLGRITANSVQAFHAHGQTPLMAGLKSAQCEGAAALIAAGAQLELKNYRGWTAADFTTGQSLPDFLQQGLDGDPAECQRVFSLALPDGYVEVAL</sequence>
<accession>A0A812Q348</accession>
<evidence type="ECO:0000256" key="1">
    <source>
        <dbReference type="ARBA" id="ARBA00022737"/>
    </source>
</evidence>
<dbReference type="SMART" id="SM00248">
    <property type="entry name" value="ANK"/>
    <property type="match status" value="4"/>
</dbReference>
<dbReference type="SUPFAM" id="SSF48403">
    <property type="entry name" value="Ankyrin repeat"/>
    <property type="match status" value="1"/>
</dbReference>
<dbReference type="EMBL" id="CAJNDS010002243">
    <property type="protein sequence ID" value="CAE7389898.1"/>
    <property type="molecule type" value="Genomic_DNA"/>
</dbReference>
<reference evidence="4" key="1">
    <citation type="submission" date="2021-02" db="EMBL/GenBank/DDBJ databases">
        <authorList>
            <person name="Dougan E. K."/>
            <person name="Rhodes N."/>
            <person name="Thang M."/>
            <person name="Chan C."/>
        </authorList>
    </citation>
    <scope>NUCLEOTIDE SEQUENCE</scope>
</reference>
<dbReference type="PANTHER" id="PTHR24198">
    <property type="entry name" value="ANKYRIN REPEAT AND PROTEIN KINASE DOMAIN-CONTAINING PROTEIN"/>
    <property type="match status" value="1"/>
</dbReference>
<keyword evidence="2 3" id="KW-0040">ANK repeat</keyword>